<accession>A0AAV4RDL5</accession>
<organism evidence="1 2">
    <name type="scientific">Caerostris darwini</name>
    <dbReference type="NCBI Taxonomy" id="1538125"/>
    <lineage>
        <taxon>Eukaryota</taxon>
        <taxon>Metazoa</taxon>
        <taxon>Ecdysozoa</taxon>
        <taxon>Arthropoda</taxon>
        <taxon>Chelicerata</taxon>
        <taxon>Arachnida</taxon>
        <taxon>Araneae</taxon>
        <taxon>Araneomorphae</taxon>
        <taxon>Entelegynae</taxon>
        <taxon>Araneoidea</taxon>
        <taxon>Araneidae</taxon>
        <taxon>Caerostris</taxon>
    </lineage>
</organism>
<evidence type="ECO:0000313" key="2">
    <source>
        <dbReference type="Proteomes" id="UP001054837"/>
    </source>
</evidence>
<dbReference type="EMBL" id="BPLQ01006056">
    <property type="protein sequence ID" value="GIY19570.1"/>
    <property type="molecule type" value="Genomic_DNA"/>
</dbReference>
<keyword evidence="2" id="KW-1185">Reference proteome</keyword>
<gene>
    <name evidence="1" type="ORF">CDAR_273901</name>
</gene>
<reference evidence="1 2" key="1">
    <citation type="submission" date="2021-06" db="EMBL/GenBank/DDBJ databases">
        <title>Caerostris darwini draft genome.</title>
        <authorList>
            <person name="Kono N."/>
            <person name="Arakawa K."/>
        </authorList>
    </citation>
    <scope>NUCLEOTIDE SEQUENCE [LARGE SCALE GENOMIC DNA]</scope>
</reference>
<comment type="caution">
    <text evidence="1">The sequence shown here is derived from an EMBL/GenBank/DDBJ whole genome shotgun (WGS) entry which is preliminary data.</text>
</comment>
<dbReference type="AlphaFoldDB" id="A0AAV4RDL5"/>
<protein>
    <submittedName>
        <fullName evidence="1">Uncharacterized protein</fullName>
    </submittedName>
</protein>
<sequence>MRDNDELKAPLTKLRSCQVGGSIVRGGGEWERPGRRLNIEAGINIRLPNFFYELNRDEQVRELQRTPLAGIELSPITLEMGSERRCTLHSSLES</sequence>
<evidence type="ECO:0000313" key="1">
    <source>
        <dbReference type="EMBL" id="GIY19570.1"/>
    </source>
</evidence>
<dbReference type="Proteomes" id="UP001054837">
    <property type="component" value="Unassembled WGS sequence"/>
</dbReference>
<proteinExistence type="predicted"/>
<name>A0AAV4RDL5_9ARAC</name>